<gene>
    <name evidence="3" type="ORF">CF168_01795</name>
</gene>
<feature type="compositionally biased region" description="Basic and acidic residues" evidence="1">
    <location>
        <begin position="281"/>
        <end position="311"/>
    </location>
</feature>
<dbReference type="KEGG" id="sbj:CF168_01795"/>
<protein>
    <recommendedName>
        <fullName evidence="2">HNH nuclease domain-containing protein</fullName>
    </recommendedName>
</protein>
<dbReference type="Pfam" id="PF13391">
    <property type="entry name" value="HNH_2"/>
    <property type="match status" value="1"/>
</dbReference>
<evidence type="ECO:0000256" key="1">
    <source>
        <dbReference type="SAM" id="MobiDB-lite"/>
    </source>
</evidence>
<dbReference type="InterPro" id="IPR003615">
    <property type="entry name" value="HNH_nuc"/>
</dbReference>
<evidence type="ECO:0000313" key="3">
    <source>
        <dbReference type="EMBL" id="ASK67688.1"/>
    </source>
</evidence>
<name>A0A220UHM7_9GAMM</name>
<feature type="region of interest" description="Disordered" evidence="1">
    <location>
        <begin position="275"/>
        <end position="311"/>
    </location>
</feature>
<dbReference type="AlphaFoldDB" id="A0A220UHM7"/>
<sequence>MSFRKSDQKLKVILSAVNVWKEQCLLQSRGVFSNTRTWNYANFEKLYEDFVKHPDPSSDKDFFTKLEHQLRNSSANTIRLAAEMLWFMSLASINISTRTKRSNIKRVWEWSGEAFDEGHQLLTDGVLGGYAKTGVSFNTNRWRELTYFINVMLAFYKEKPEKRGELLAEGQTLAQWLEGIEDTSNRQFRHILLFLLFPKQFERITSNTQRKQIVQAFENITSRQVNKLFCWQIDELLLGIRKRESKRLGTDDIEFYRSPLKEVWDPVDSEIMTEDEQDISDEQKAIKDEEQRSKEIEQSSRSDKNKKQLIEARNGHGKYRKNLSKVETDCRITKIKDKKFLTASHIKPWRHCNDKECLDGYNGLWLAPHIDRLFDRGWITFDYSSGALLCANTNVERVLELWGIEQGTSIGTLKKEQAHYMKYHNEQLFKGSSKKK</sequence>
<dbReference type="EMBL" id="CP022358">
    <property type="protein sequence ID" value="ASK67688.1"/>
    <property type="molecule type" value="Genomic_DNA"/>
</dbReference>
<dbReference type="Proteomes" id="UP000198367">
    <property type="component" value="Chromosome"/>
</dbReference>
<keyword evidence="4" id="KW-1185">Reference proteome</keyword>
<dbReference type="RefSeq" id="WP_089066773.1">
    <property type="nucleotide sequence ID" value="NZ_CP022358.1"/>
</dbReference>
<proteinExistence type="predicted"/>
<evidence type="ECO:0000259" key="2">
    <source>
        <dbReference type="Pfam" id="PF13391"/>
    </source>
</evidence>
<organism evidence="3 4">
    <name type="scientific">Shewanella bicestrii</name>
    <dbReference type="NCBI Taxonomy" id="2018305"/>
    <lineage>
        <taxon>Bacteria</taxon>
        <taxon>Pseudomonadati</taxon>
        <taxon>Pseudomonadota</taxon>
        <taxon>Gammaproteobacteria</taxon>
        <taxon>Alteromonadales</taxon>
        <taxon>Shewanellaceae</taxon>
        <taxon>Shewanella</taxon>
    </lineage>
</organism>
<accession>A0A220UHM7</accession>
<evidence type="ECO:0000313" key="4">
    <source>
        <dbReference type="Proteomes" id="UP000198367"/>
    </source>
</evidence>
<reference evidence="3 4" key="1">
    <citation type="submission" date="2017-07" db="EMBL/GenBank/DDBJ databases">
        <title>Phenotypical and genomic characterization of a clinical isolate of Shewanella bicestrii sp. nov. producing an extended-spectrum beta-lactamase and a new oxacillinase variant.</title>
        <authorList>
            <person name="Jousset A.B."/>
            <person name="Bonnin R.A."/>
            <person name="Girlich D."/>
            <person name="Dabos L."/>
            <person name="Potron A."/>
            <person name="Dortet L."/>
            <person name="Glaser P."/>
            <person name="Naas T."/>
        </authorList>
    </citation>
    <scope>NUCLEOTIDE SEQUENCE [LARGE SCALE GENOMIC DNA]</scope>
    <source>
        <strain evidence="3 4">JAB-1</strain>
    </source>
</reference>
<feature type="domain" description="HNH nuclease" evidence="2">
    <location>
        <begin position="330"/>
        <end position="382"/>
    </location>
</feature>